<proteinExistence type="predicted"/>
<sequence length="52" mass="5337">MCVCVCESPLDTRPSPTPRPSSQSGLLGPSGGGGCWKKGGEQKTGIFRSTVV</sequence>
<organism evidence="2">
    <name type="scientific">Mesocestoides corti</name>
    <name type="common">Flatworm</name>
    <dbReference type="NCBI Taxonomy" id="53468"/>
    <lineage>
        <taxon>Eukaryota</taxon>
        <taxon>Metazoa</taxon>
        <taxon>Spiralia</taxon>
        <taxon>Lophotrochozoa</taxon>
        <taxon>Platyhelminthes</taxon>
        <taxon>Cestoda</taxon>
        <taxon>Eucestoda</taxon>
        <taxon>Cyclophyllidea</taxon>
        <taxon>Mesocestoididae</taxon>
        <taxon>Mesocestoides</taxon>
    </lineage>
</organism>
<feature type="compositionally biased region" description="Gly residues" evidence="1">
    <location>
        <begin position="28"/>
        <end position="37"/>
    </location>
</feature>
<protein>
    <submittedName>
        <fullName evidence="2">Uncharacterized protein</fullName>
    </submittedName>
</protein>
<accession>A0A5K3FXB6</accession>
<dbReference type="AlphaFoldDB" id="A0A5K3FXB6"/>
<reference evidence="2" key="1">
    <citation type="submission" date="2019-11" db="UniProtKB">
        <authorList>
            <consortium name="WormBaseParasite"/>
        </authorList>
    </citation>
    <scope>IDENTIFICATION</scope>
</reference>
<feature type="compositionally biased region" description="Low complexity" evidence="1">
    <location>
        <begin position="8"/>
        <end position="27"/>
    </location>
</feature>
<dbReference type="WBParaSite" id="MCU_012351-RA">
    <property type="protein sequence ID" value="MCU_012351-RA"/>
    <property type="gene ID" value="MCU_012351"/>
</dbReference>
<evidence type="ECO:0000256" key="1">
    <source>
        <dbReference type="SAM" id="MobiDB-lite"/>
    </source>
</evidence>
<evidence type="ECO:0000313" key="2">
    <source>
        <dbReference type="WBParaSite" id="MCU_012351-RA"/>
    </source>
</evidence>
<feature type="region of interest" description="Disordered" evidence="1">
    <location>
        <begin position="1"/>
        <end position="52"/>
    </location>
</feature>
<name>A0A5K3FXB6_MESCO</name>